<evidence type="ECO:0000313" key="1">
    <source>
        <dbReference type="EMBL" id="KAA8574531.1"/>
    </source>
</evidence>
<dbReference type="AlphaFoldDB" id="A0A5M9JZ73"/>
<name>A0A5M9JZ73_MONFR</name>
<protein>
    <submittedName>
        <fullName evidence="1">Uncharacterized protein</fullName>
    </submittedName>
</protein>
<proteinExistence type="predicted"/>
<organism evidence="1 2">
    <name type="scientific">Monilinia fructicola</name>
    <name type="common">Brown rot fungus</name>
    <name type="synonym">Ciboria fructicola</name>
    <dbReference type="NCBI Taxonomy" id="38448"/>
    <lineage>
        <taxon>Eukaryota</taxon>
        <taxon>Fungi</taxon>
        <taxon>Dikarya</taxon>
        <taxon>Ascomycota</taxon>
        <taxon>Pezizomycotina</taxon>
        <taxon>Leotiomycetes</taxon>
        <taxon>Helotiales</taxon>
        <taxon>Sclerotiniaceae</taxon>
        <taxon>Monilinia</taxon>
    </lineage>
</organism>
<dbReference type="Proteomes" id="UP000322873">
    <property type="component" value="Unassembled WGS sequence"/>
</dbReference>
<reference evidence="1 2" key="1">
    <citation type="submission" date="2019-06" db="EMBL/GenBank/DDBJ databases">
        <title>Genome Sequence of the Brown Rot Fungal Pathogen Monilinia fructicola.</title>
        <authorList>
            <person name="De Miccolis Angelini R.M."/>
            <person name="Landi L."/>
            <person name="Abate D."/>
            <person name="Pollastro S."/>
            <person name="Romanazzi G."/>
            <person name="Faretra F."/>
        </authorList>
    </citation>
    <scope>NUCLEOTIDE SEQUENCE [LARGE SCALE GENOMIC DNA]</scope>
    <source>
        <strain evidence="1 2">Mfrc123</strain>
    </source>
</reference>
<accession>A0A5M9JZ73</accession>
<comment type="caution">
    <text evidence="1">The sequence shown here is derived from an EMBL/GenBank/DDBJ whole genome shotgun (WGS) entry which is preliminary data.</text>
</comment>
<keyword evidence="2" id="KW-1185">Reference proteome</keyword>
<gene>
    <name evidence="1" type="ORF">EYC84_005984</name>
</gene>
<dbReference type="EMBL" id="VICG01000003">
    <property type="protein sequence ID" value="KAA8574531.1"/>
    <property type="molecule type" value="Genomic_DNA"/>
</dbReference>
<evidence type="ECO:0000313" key="2">
    <source>
        <dbReference type="Proteomes" id="UP000322873"/>
    </source>
</evidence>
<sequence>MIIFATMSGIERVASCAVFVNAEGGRGGRGEDGEHKGEGTKVMNTLYLVNNFGDPLGGGFSFVDMKFPELTIFIRSELYCHVHRVRLFFPFKITGLYRKGP</sequence>